<dbReference type="EMBL" id="WHWC01000018">
    <property type="protein sequence ID" value="KAG8365489.1"/>
    <property type="molecule type" value="Genomic_DNA"/>
</dbReference>
<evidence type="ECO:0000313" key="1">
    <source>
        <dbReference type="EMBL" id="KAG8365489.1"/>
    </source>
</evidence>
<dbReference type="PANTHER" id="PTHR47365">
    <property type="entry name" value="PLANT PROTEIN, PUTATIVE-RELATED"/>
    <property type="match status" value="1"/>
</dbReference>
<dbReference type="Proteomes" id="UP000826271">
    <property type="component" value="Unassembled WGS sequence"/>
</dbReference>
<dbReference type="Pfam" id="PF01344">
    <property type="entry name" value="Kelch_1"/>
    <property type="match status" value="1"/>
</dbReference>
<dbReference type="PANTHER" id="PTHR47365:SF1">
    <property type="entry name" value="F-BOX_KELCH-REPEAT PROTEIN"/>
    <property type="match status" value="1"/>
</dbReference>
<dbReference type="InterPro" id="IPR006652">
    <property type="entry name" value="Kelch_1"/>
</dbReference>
<dbReference type="InterPro" id="IPR015915">
    <property type="entry name" value="Kelch-typ_b-propeller"/>
</dbReference>
<sequence length="365" mass="40954">MDSLSSAPPPPPHHHIYVTFCSKELGQSTTFSNCIARFDPSNNTWNHVSSIKGLPQNHVLKDFAMTSIGDFIYIIGGRLCRKERIISSDYSDSNDFSETDVQVFSTVYRYNVKSNQWSNCAPLSVPRYNFACTVCDNKIYVAGGQYELASCRSTPSAEVYDPSANEWTQLPDMRIVRCKCVGVTWRGKVHVIGGFVEGCDLDQSIAYVGRCSVEVYDEERGQWDLVKGMWQLDVPPNQIVALEGKLFSSGDCLNAWKGHIEAYDGKINLWNVVEGSQMKSLCCTLSGGEDNDSQNMKRLYVTMALIGSYLYFLAGYKVVGDAWSTVTMVHRFDTFATENAWTSFDPSREEGRRELCSHCCVVTHI</sequence>
<dbReference type="SMART" id="SM00612">
    <property type="entry name" value="Kelch"/>
    <property type="match status" value="2"/>
</dbReference>
<dbReference type="AlphaFoldDB" id="A0AAV6W4P7"/>
<keyword evidence="2" id="KW-1185">Reference proteome</keyword>
<organism evidence="1 2">
    <name type="scientific">Buddleja alternifolia</name>
    <dbReference type="NCBI Taxonomy" id="168488"/>
    <lineage>
        <taxon>Eukaryota</taxon>
        <taxon>Viridiplantae</taxon>
        <taxon>Streptophyta</taxon>
        <taxon>Embryophyta</taxon>
        <taxon>Tracheophyta</taxon>
        <taxon>Spermatophyta</taxon>
        <taxon>Magnoliopsida</taxon>
        <taxon>eudicotyledons</taxon>
        <taxon>Gunneridae</taxon>
        <taxon>Pentapetalae</taxon>
        <taxon>asterids</taxon>
        <taxon>lamiids</taxon>
        <taxon>Lamiales</taxon>
        <taxon>Scrophulariaceae</taxon>
        <taxon>Buddlejeae</taxon>
        <taxon>Buddleja</taxon>
    </lineage>
</organism>
<comment type="caution">
    <text evidence="1">The sequence shown here is derived from an EMBL/GenBank/DDBJ whole genome shotgun (WGS) entry which is preliminary data.</text>
</comment>
<protein>
    <submittedName>
        <fullName evidence="1">Uncharacterized protein</fullName>
    </submittedName>
</protein>
<name>A0AAV6W4P7_9LAMI</name>
<proteinExistence type="predicted"/>
<gene>
    <name evidence="1" type="ORF">BUALT_Bualt18G0110100</name>
</gene>
<dbReference type="Gene3D" id="2.120.10.80">
    <property type="entry name" value="Kelch-type beta propeller"/>
    <property type="match status" value="1"/>
</dbReference>
<dbReference type="SUPFAM" id="SSF117281">
    <property type="entry name" value="Kelch motif"/>
    <property type="match status" value="1"/>
</dbReference>
<evidence type="ECO:0000313" key="2">
    <source>
        <dbReference type="Proteomes" id="UP000826271"/>
    </source>
</evidence>
<reference evidence="1" key="1">
    <citation type="submission" date="2019-10" db="EMBL/GenBank/DDBJ databases">
        <authorList>
            <person name="Zhang R."/>
            <person name="Pan Y."/>
            <person name="Wang J."/>
            <person name="Ma R."/>
            <person name="Yu S."/>
        </authorList>
    </citation>
    <scope>NUCLEOTIDE SEQUENCE</scope>
    <source>
        <strain evidence="1">LA-IB0</strain>
        <tissue evidence="1">Leaf</tissue>
    </source>
</reference>
<accession>A0AAV6W4P7</accession>